<dbReference type="GO" id="GO:0031965">
    <property type="term" value="C:nuclear membrane"/>
    <property type="evidence" value="ECO:0007669"/>
    <property type="project" value="TreeGrafter"/>
</dbReference>
<dbReference type="GO" id="GO:0005737">
    <property type="term" value="C:cytoplasm"/>
    <property type="evidence" value="ECO:0007669"/>
    <property type="project" value="UniProtKB-SubCell"/>
</dbReference>
<dbReference type="GeneID" id="28938419"/>
<dbReference type="EMBL" id="LFVZ01000011">
    <property type="protein sequence ID" value="KTW27032.1"/>
    <property type="molecule type" value="Genomic_DNA"/>
</dbReference>
<dbReference type="VEuPathDB" id="FungiDB:T552_04165"/>
<dbReference type="OrthoDB" id="10061064at2759"/>
<dbReference type="Gene3D" id="1.20.58.1590">
    <property type="entry name" value="Tethering factor for nuclear proteasome Cut8/Sts1"/>
    <property type="match status" value="1"/>
</dbReference>
<dbReference type="PANTHER" id="PTHR28032">
    <property type="entry name" value="FI02826P"/>
    <property type="match status" value="1"/>
</dbReference>
<comment type="similarity">
    <text evidence="1 3">Belongs to the cut8/STS1 family.</text>
</comment>
<organism evidence="4 5">
    <name type="scientific">Pneumocystis carinii (strain B80)</name>
    <name type="common">Rat pneumocystis pneumonia agent</name>
    <name type="synonym">Pneumocystis carinii f. sp. carinii</name>
    <dbReference type="NCBI Taxonomy" id="1408658"/>
    <lineage>
        <taxon>Eukaryota</taxon>
        <taxon>Fungi</taxon>
        <taxon>Dikarya</taxon>
        <taxon>Ascomycota</taxon>
        <taxon>Taphrinomycotina</taxon>
        <taxon>Pneumocystomycetes</taxon>
        <taxon>Pneumocystaceae</taxon>
        <taxon>Pneumocystis</taxon>
    </lineage>
</organism>
<dbReference type="GO" id="GO:0070628">
    <property type="term" value="F:proteasome binding"/>
    <property type="evidence" value="ECO:0007669"/>
    <property type="project" value="TreeGrafter"/>
</dbReference>
<evidence type="ECO:0000256" key="1">
    <source>
        <dbReference type="ARBA" id="ARBA00006199"/>
    </source>
</evidence>
<dbReference type="InterPro" id="IPR013868">
    <property type="entry name" value="Cut8/Sts1_fam"/>
</dbReference>
<keyword evidence="5" id="KW-1185">Reference proteome</keyword>
<dbReference type="PANTHER" id="PTHR28032:SF1">
    <property type="entry name" value="FI02826P"/>
    <property type="match status" value="1"/>
</dbReference>
<evidence type="ECO:0000313" key="4">
    <source>
        <dbReference type="EMBL" id="KTW27032.1"/>
    </source>
</evidence>
<evidence type="ECO:0000313" key="5">
    <source>
        <dbReference type="Proteomes" id="UP000054454"/>
    </source>
</evidence>
<accession>A0A0W4ZF96</accession>
<gene>
    <name evidence="4" type="ORF">T552_04165</name>
</gene>
<comment type="function">
    <text evidence="3">Involved in ubiquitin-mediated protein degradation. Regulatory factor in the ubiquitin/proteasome pathway that controls the turnover of proteasome substrates. Targets proteasomes to the nucleus and facilitates the degradation of nuclear proteins.</text>
</comment>
<evidence type="ECO:0000256" key="2">
    <source>
        <dbReference type="ARBA" id="ARBA00023242"/>
    </source>
</evidence>
<evidence type="ECO:0000256" key="3">
    <source>
        <dbReference type="RuleBase" id="RU368013"/>
    </source>
</evidence>
<keyword evidence="3" id="KW-0653">Protein transport</keyword>
<dbReference type="GO" id="GO:0015031">
    <property type="term" value="P:protein transport"/>
    <property type="evidence" value="ECO:0007669"/>
    <property type="project" value="UniProtKB-UniRule"/>
</dbReference>
<comment type="subcellular location">
    <subcellularLocation>
        <location evidence="3">Cytoplasm</location>
    </subcellularLocation>
    <subcellularLocation>
        <location evidence="3">Nucleus</location>
    </subcellularLocation>
</comment>
<comment type="subunit">
    <text evidence="3">Binds the proteasome.</text>
</comment>
<dbReference type="Proteomes" id="UP000054454">
    <property type="component" value="Unassembled WGS sequence"/>
</dbReference>
<dbReference type="Pfam" id="PF08559">
    <property type="entry name" value="Cut8"/>
    <property type="match status" value="1"/>
</dbReference>
<dbReference type="GO" id="GO:0071630">
    <property type="term" value="P:nuclear protein quality control by the ubiquitin-proteasome system"/>
    <property type="evidence" value="ECO:0007669"/>
    <property type="project" value="UniProtKB-UniRule"/>
</dbReference>
<dbReference type="AlphaFoldDB" id="A0A0W4ZF96"/>
<proteinExistence type="inferred from homology"/>
<keyword evidence="2 3" id="KW-0539">Nucleus</keyword>
<comment type="caution">
    <text evidence="4">The sequence shown here is derived from an EMBL/GenBank/DDBJ whole genome shotgun (WGS) entry which is preliminary data.</text>
</comment>
<keyword evidence="3" id="KW-0963">Cytoplasm</keyword>
<protein>
    <recommendedName>
        <fullName evidence="3">Tethering factor for nuclear proteasome STS1</fullName>
    </recommendedName>
</protein>
<keyword evidence="3" id="KW-0813">Transport</keyword>
<sequence length="311" mass="35653">MLLLILYLSFYDGRSPVTLVMTYNNSDIRFPKDSCSSLRVENNIINRICNGNSFRKRNLGLKRKTIEDEDMGSMSLSGPAVLNSKKPRMIYHGRSFPISRLMKHLDCCTLRSIVETLVDRHPTLFSEVVGLSSFPDLFSVISLLNGMEEQVRSSFPYGGDIRGEYAYNRIRPVLQKFMDALVEYMIIFSPPYQKSKNLTLTFLDHISSMLHRLPEWNNPVHNYYKEELYDSVSNAWISIISSMSREGLDGINGNEWIAKLIKHNETSGGRFKRVIDAARNELACFFSEKDLNVSFSNNNTLGFDFASCYQL</sequence>
<name>A0A0W4ZF96_PNEC8</name>
<dbReference type="InterPro" id="IPR038422">
    <property type="entry name" value="Cut8/Sts1_sf"/>
</dbReference>
<dbReference type="RefSeq" id="XP_018225223.1">
    <property type="nucleotide sequence ID" value="XM_018372216.1"/>
</dbReference>
<dbReference type="GO" id="GO:0031144">
    <property type="term" value="P:proteasome localization"/>
    <property type="evidence" value="ECO:0007669"/>
    <property type="project" value="UniProtKB-UniRule"/>
</dbReference>
<reference evidence="5" key="1">
    <citation type="journal article" date="2016" name="Nat. Commun.">
        <title>Genome analysis of three Pneumocystis species reveals adaptation mechanisms to life exclusively in mammalian hosts.</title>
        <authorList>
            <person name="Ma L."/>
            <person name="Chen Z."/>
            <person name="Huang D.W."/>
            <person name="Kutty G."/>
            <person name="Ishihara M."/>
            <person name="Wang H."/>
            <person name="Abouelleil A."/>
            <person name="Bishop L."/>
            <person name="Davey E."/>
            <person name="Deng R."/>
            <person name="Deng X."/>
            <person name="Fan L."/>
            <person name="Fantoni G."/>
            <person name="Fitzgerald M."/>
            <person name="Gogineni E."/>
            <person name="Goldberg J.M."/>
            <person name="Handley G."/>
            <person name="Hu X."/>
            <person name="Huber C."/>
            <person name="Jiao X."/>
            <person name="Jones K."/>
            <person name="Levin J.Z."/>
            <person name="Liu Y."/>
            <person name="Macdonald P."/>
            <person name="Melnikov A."/>
            <person name="Raley C."/>
            <person name="Sassi M."/>
            <person name="Sherman B.T."/>
            <person name="Song X."/>
            <person name="Sykes S."/>
            <person name="Tran B."/>
            <person name="Walsh L."/>
            <person name="Xia Y."/>
            <person name="Yang J."/>
            <person name="Young S."/>
            <person name="Zeng Q."/>
            <person name="Zheng X."/>
            <person name="Stephens R."/>
            <person name="Nusbaum C."/>
            <person name="Birren B.W."/>
            <person name="Azadi P."/>
            <person name="Lempicki R.A."/>
            <person name="Cuomo C.A."/>
            <person name="Kovacs J.A."/>
        </authorList>
    </citation>
    <scope>NUCLEOTIDE SEQUENCE [LARGE SCALE GENOMIC DNA]</scope>
    <source>
        <strain evidence="5">B80</strain>
    </source>
</reference>